<reference evidence="1 2" key="1">
    <citation type="journal article" date="2015" name="Genome Announc.">
        <title>Genome Sequences of Two Pandoraea pnomenusa Isolates Recovered 11 Months Apart from a Cystic Fibrosis Patient.</title>
        <authorList>
            <person name="Ee R."/>
            <person name="Ambrose M."/>
            <person name="Lazenby J."/>
            <person name="Williams P."/>
            <person name="Chan K.G."/>
            <person name="Roddam L."/>
        </authorList>
    </citation>
    <scope>NUCLEOTIDE SEQUENCE [LARGE SCALE GENOMIC DNA]</scope>
    <source>
        <strain evidence="1 2">6399</strain>
    </source>
</reference>
<dbReference type="SUPFAM" id="SSF69635">
    <property type="entry name" value="Type III secretory system chaperone-like"/>
    <property type="match status" value="1"/>
</dbReference>
<dbReference type="Gene3D" id="3.30.1460.10">
    <property type="match status" value="1"/>
</dbReference>
<organism evidence="1 2">
    <name type="scientific">Pandoraea fibrosis</name>
    <dbReference type="NCBI Taxonomy" id="1891094"/>
    <lineage>
        <taxon>Bacteria</taxon>
        <taxon>Pseudomonadati</taxon>
        <taxon>Pseudomonadota</taxon>
        <taxon>Betaproteobacteria</taxon>
        <taxon>Burkholderiales</taxon>
        <taxon>Burkholderiaceae</taxon>
        <taxon>Pandoraea</taxon>
    </lineage>
</organism>
<dbReference type="Pfam" id="PF05932">
    <property type="entry name" value="CesT"/>
    <property type="match status" value="1"/>
</dbReference>
<dbReference type="InterPro" id="IPR010261">
    <property type="entry name" value="Tir_chaperone"/>
</dbReference>
<evidence type="ECO:0000313" key="1">
    <source>
        <dbReference type="EMBL" id="QHF14605.1"/>
    </source>
</evidence>
<evidence type="ECO:0000313" key="2">
    <source>
        <dbReference type="Proteomes" id="UP000035080"/>
    </source>
</evidence>
<accession>A0ABX6HVR8</accession>
<dbReference type="EMBL" id="CP047385">
    <property type="protein sequence ID" value="QHF14605.1"/>
    <property type="molecule type" value="Genomic_DNA"/>
</dbReference>
<proteinExistence type="predicted"/>
<dbReference type="InterPro" id="IPR005416">
    <property type="entry name" value="T3SS_chp_SycE"/>
</dbReference>
<gene>
    <name evidence="1" type="ORF">PI93_019540</name>
</gene>
<name>A0ABX6HVR8_9BURK</name>
<keyword evidence="2" id="KW-1185">Reference proteome</keyword>
<evidence type="ECO:0008006" key="3">
    <source>
        <dbReference type="Google" id="ProtNLM"/>
    </source>
</evidence>
<protein>
    <recommendedName>
        <fullName evidence="3">YopE regulator</fullName>
    </recommendedName>
</protein>
<dbReference type="CDD" id="cd17029">
    <property type="entry name" value="T3SC_IA_SycE_SpcS-like"/>
    <property type="match status" value="1"/>
</dbReference>
<dbReference type="RefSeq" id="WP_158453302.1">
    <property type="nucleotide sequence ID" value="NZ_CP047385.1"/>
</dbReference>
<dbReference type="Proteomes" id="UP000035080">
    <property type="component" value="Chromosome"/>
</dbReference>
<sequence length="121" mass="13607">MATQFDKVTVDLWRSLGLGVPQPIDGILSLQISEQVVHVVEQPQGSLVMFGSLERIADHEIDQILYENLFLDDPLQPVGARSGADDVWVFWNRQSLDHCEIGNMQHQLEVLSAKLERLSQG</sequence>
<dbReference type="PRINTS" id="PR01596">
    <property type="entry name" value="SYCECHAPRONE"/>
</dbReference>